<feature type="compositionally biased region" description="Pro residues" evidence="1">
    <location>
        <begin position="132"/>
        <end position="142"/>
    </location>
</feature>
<evidence type="ECO:0008006" key="4">
    <source>
        <dbReference type="Google" id="ProtNLM"/>
    </source>
</evidence>
<protein>
    <recommendedName>
        <fullName evidence="4">Hydrophobin</fullName>
    </recommendedName>
</protein>
<keyword evidence="3" id="KW-1185">Reference proteome</keyword>
<dbReference type="Proteomes" id="UP000324748">
    <property type="component" value="Unassembled WGS sequence"/>
</dbReference>
<dbReference type="AlphaFoldDB" id="A0A5B0Q249"/>
<accession>A0A5B0Q249</accession>
<sequence>MYLFSLLPPSTQFPPILNSNLISSFYKLESAMQSAKFSPVFTTILLLCAVASVASFGCSFGSPCCVEFTSSSQRTLRLAEQVSPEPKIYSCSGQPMSQDTRCCDAQYLPPQNPDGSRTVDISTYNSHCKPAGPNPPPSTSSA</sequence>
<dbReference type="OrthoDB" id="2508202at2759"/>
<gene>
    <name evidence="2" type="ORF">PGT21_010415</name>
</gene>
<feature type="compositionally biased region" description="Polar residues" evidence="1">
    <location>
        <begin position="113"/>
        <end position="126"/>
    </location>
</feature>
<comment type="caution">
    <text evidence="2">The sequence shown here is derived from an EMBL/GenBank/DDBJ whole genome shotgun (WGS) entry which is preliminary data.</text>
</comment>
<evidence type="ECO:0000313" key="2">
    <source>
        <dbReference type="EMBL" id="KAA1107331.1"/>
    </source>
</evidence>
<feature type="region of interest" description="Disordered" evidence="1">
    <location>
        <begin position="107"/>
        <end position="142"/>
    </location>
</feature>
<evidence type="ECO:0000256" key="1">
    <source>
        <dbReference type="SAM" id="MobiDB-lite"/>
    </source>
</evidence>
<name>A0A5B0Q249_PUCGR</name>
<evidence type="ECO:0000313" key="3">
    <source>
        <dbReference type="Proteomes" id="UP000324748"/>
    </source>
</evidence>
<reference evidence="2 3" key="1">
    <citation type="submission" date="2019-05" db="EMBL/GenBank/DDBJ databases">
        <title>Emergence of the Ug99 lineage of the wheat stem rust pathogen through somatic hybridization.</title>
        <authorList>
            <person name="Li F."/>
            <person name="Upadhyaya N.M."/>
            <person name="Sperschneider J."/>
            <person name="Matny O."/>
            <person name="Nguyen-Phuc H."/>
            <person name="Mago R."/>
            <person name="Raley C."/>
            <person name="Miller M.E."/>
            <person name="Silverstein K.A.T."/>
            <person name="Henningsen E."/>
            <person name="Hirsch C.D."/>
            <person name="Visser B."/>
            <person name="Pretorius Z.A."/>
            <person name="Steffenson B.J."/>
            <person name="Schwessinger B."/>
            <person name="Dodds P.N."/>
            <person name="Figueroa M."/>
        </authorList>
    </citation>
    <scope>NUCLEOTIDE SEQUENCE [LARGE SCALE GENOMIC DNA]</scope>
    <source>
        <strain evidence="2">21-0</strain>
    </source>
</reference>
<organism evidence="2 3">
    <name type="scientific">Puccinia graminis f. sp. tritici</name>
    <dbReference type="NCBI Taxonomy" id="56615"/>
    <lineage>
        <taxon>Eukaryota</taxon>
        <taxon>Fungi</taxon>
        <taxon>Dikarya</taxon>
        <taxon>Basidiomycota</taxon>
        <taxon>Pucciniomycotina</taxon>
        <taxon>Pucciniomycetes</taxon>
        <taxon>Pucciniales</taxon>
        <taxon>Pucciniaceae</taxon>
        <taxon>Puccinia</taxon>
    </lineage>
</organism>
<dbReference type="EMBL" id="VSWC01000029">
    <property type="protein sequence ID" value="KAA1107331.1"/>
    <property type="molecule type" value="Genomic_DNA"/>
</dbReference>
<proteinExistence type="predicted"/>